<feature type="transmembrane region" description="Helical" evidence="5">
    <location>
        <begin position="95"/>
        <end position="117"/>
    </location>
</feature>
<evidence type="ECO:0000256" key="2">
    <source>
        <dbReference type="ARBA" id="ARBA00022692"/>
    </source>
</evidence>
<dbReference type="EMBL" id="CAJNJQ010001606">
    <property type="protein sequence ID" value="CAE7144618.1"/>
    <property type="molecule type" value="Genomic_DNA"/>
</dbReference>
<dbReference type="PANTHER" id="PTHR23112:SF37">
    <property type="entry name" value="G PROTEIN-COUPLED RECEPTOR GPR1"/>
    <property type="match status" value="1"/>
</dbReference>
<comment type="caution">
    <text evidence="6">The sequence shown here is derived from an EMBL/GenBank/DDBJ whole genome shotgun (WGS) entry which is preliminary data.</text>
</comment>
<gene>
    <name evidence="6" type="ORF">RDB_LOCUS79037</name>
</gene>
<dbReference type="PANTHER" id="PTHR23112">
    <property type="entry name" value="G PROTEIN-COUPLED RECEPTOR 157-RELATED"/>
    <property type="match status" value="1"/>
</dbReference>
<evidence type="ECO:0000256" key="5">
    <source>
        <dbReference type="SAM" id="Phobius"/>
    </source>
</evidence>
<feature type="transmembrane region" description="Helical" evidence="5">
    <location>
        <begin position="271"/>
        <end position="295"/>
    </location>
</feature>
<dbReference type="GO" id="GO:0005886">
    <property type="term" value="C:plasma membrane"/>
    <property type="evidence" value="ECO:0007669"/>
    <property type="project" value="TreeGrafter"/>
</dbReference>
<evidence type="ECO:0000256" key="4">
    <source>
        <dbReference type="ARBA" id="ARBA00023136"/>
    </source>
</evidence>
<sequence length="375" mass="41879">MSRPPSSTSDVLLYFLALLVPPVPINLFISELLMSLGGMLDAKWANESAVYCGGFCNAQGSLQYLGETSVALWTLAVTLHTWQSVVYAKPIPFRWLLCAVVMVLIWGFVFAFNFAAFSAHPKGGDDSYFTPGPFWCWINSKYGSKRLAGEYLWLWVAGFGNLLVYIPLFLLLRGHIVLGNEGFKSHRWYWTPPPVRRGLPFGAQAVPANSPIPDDVYEEELIRKEATKMLWYPAAYTLLVLPLSIVRWTTFTTPDLDAIKLDNDRLVFHSPMVTATLVFHAIFRLSGIINVVLVLTTRPNVLLFGEHPQGRDVSDGGNVSPRAYGTPGAGSVEDIFMRQRHNATFPEEQIRGYTGFGGPAIINRRDDDSSITEKR</sequence>
<feature type="transmembrane region" description="Helical" evidence="5">
    <location>
        <begin position="70"/>
        <end position="88"/>
    </location>
</feature>
<evidence type="ECO:0000313" key="7">
    <source>
        <dbReference type="Proteomes" id="UP000663827"/>
    </source>
</evidence>
<feature type="transmembrane region" description="Helical" evidence="5">
    <location>
        <begin position="152"/>
        <end position="172"/>
    </location>
</feature>
<reference evidence="6" key="1">
    <citation type="submission" date="2021-01" db="EMBL/GenBank/DDBJ databases">
        <authorList>
            <person name="Kaushik A."/>
        </authorList>
    </citation>
    <scope>NUCLEOTIDE SEQUENCE</scope>
    <source>
        <strain evidence="6">AG5</strain>
    </source>
</reference>
<protein>
    <recommendedName>
        <fullName evidence="8">Glucose receptor Git3 N-terminal domain-containing protein</fullName>
    </recommendedName>
</protein>
<keyword evidence="3 5" id="KW-1133">Transmembrane helix</keyword>
<accession>A0A8H3E1Q1</accession>
<dbReference type="Proteomes" id="UP000663827">
    <property type="component" value="Unassembled WGS sequence"/>
</dbReference>
<keyword evidence="2 5" id="KW-0812">Transmembrane</keyword>
<evidence type="ECO:0000256" key="3">
    <source>
        <dbReference type="ARBA" id="ARBA00022989"/>
    </source>
</evidence>
<name>A0A8H3E1Q1_9AGAM</name>
<organism evidence="6 7">
    <name type="scientific">Rhizoctonia solani</name>
    <dbReference type="NCBI Taxonomy" id="456999"/>
    <lineage>
        <taxon>Eukaryota</taxon>
        <taxon>Fungi</taxon>
        <taxon>Dikarya</taxon>
        <taxon>Basidiomycota</taxon>
        <taxon>Agaricomycotina</taxon>
        <taxon>Agaricomycetes</taxon>
        <taxon>Cantharellales</taxon>
        <taxon>Ceratobasidiaceae</taxon>
        <taxon>Rhizoctonia</taxon>
    </lineage>
</organism>
<feature type="transmembrane region" description="Helical" evidence="5">
    <location>
        <begin position="12"/>
        <end position="29"/>
    </location>
</feature>
<keyword evidence="4 5" id="KW-0472">Membrane</keyword>
<feature type="transmembrane region" description="Helical" evidence="5">
    <location>
        <begin position="230"/>
        <end position="251"/>
    </location>
</feature>
<evidence type="ECO:0000313" key="6">
    <source>
        <dbReference type="EMBL" id="CAE7144618.1"/>
    </source>
</evidence>
<dbReference type="GO" id="GO:0004930">
    <property type="term" value="F:G protein-coupled receptor activity"/>
    <property type="evidence" value="ECO:0007669"/>
    <property type="project" value="TreeGrafter"/>
</dbReference>
<evidence type="ECO:0000256" key="1">
    <source>
        <dbReference type="ARBA" id="ARBA00004141"/>
    </source>
</evidence>
<dbReference type="AlphaFoldDB" id="A0A8H3E1Q1"/>
<dbReference type="GO" id="GO:0007189">
    <property type="term" value="P:adenylate cyclase-activating G protein-coupled receptor signaling pathway"/>
    <property type="evidence" value="ECO:0007669"/>
    <property type="project" value="TreeGrafter"/>
</dbReference>
<dbReference type="Gene3D" id="1.20.1070.10">
    <property type="entry name" value="Rhodopsin 7-helix transmembrane proteins"/>
    <property type="match status" value="1"/>
</dbReference>
<comment type="subcellular location">
    <subcellularLocation>
        <location evidence="1">Membrane</location>
        <topology evidence="1">Multi-pass membrane protein</topology>
    </subcellularLocation>
</comment>
<proteinExistence type="predicted"/>
<evidence type="ECO:0008006" key="8">
    <source>
        <dbReference type="Google" id="ProtNLM"/>
    </source>
</evidence>